<comment type="caution">
    <text evidence="2">The sequence shown here is derived from an EMBL/GenBank/DDBJ whole genome shotgun (WGS) entry which is preliminary data.</text>
</comment>
<organism evidence="2 3">
    <name type="scientific">Chroococcidiopsis cubana SAG 39.79</name>
    <dbReference type="NCBI Taxonomy" id="388085"/>
    <lineage>
        <taxon>Bacteria</taxon>
        <taxon>Bacillati</taxon>
        <taxon>Cyanobacteriota</taxon>
        <taxon>Cyanophyceae</taxon>
        <taxon>Chroococcidiopsidales</taxon>
        <taxon>Chroococcidiopsidaceae</taxon>
        <taxon>Chroococcidiopsis</taxon>
    </lineage>
</organism>
<evidence type="ECO:0000313" key="2">
    <source>
        <dbReference type="EMBL" id="RUT03702.1"/>
    </source>
</evidence>
<gene>
    <name evidence="2" type="ORF">DSM107010_59850</name>
</gene>
<dbReference type="InterPro" id="IPR002575">
    <property type="entry name" value="Aminoglycoside_PTrfase"/>
</dbReference>
<dbReference type="Proteomes" id="UP000282574">
    <property type="component" value="Unassembled WGS sequence"/>
</dbReference>
<dbReference type="Gene3D" id="3.90.1200.10">
    <property type="match status" value="1"/>
</dbReference>
<protein>
    <recommendedName>
        <fullName evidence="1">Aminoglycoside phosphotransferase domain-containing protein</fullName>
    </recommendedName>
</protein>
<evidence type="ECO:0000259" key="1">
    <source>
        <dbReference type="Pfam" id="PF01636"/>
    </source>
</evidence>
<dbReference type="InterPro" id="IPR011009">
    <property type="entry name" value="Kinase-like_dom_sf"/>
</dbReference>
<evidence type="ECO:0000313" key="3">
    <source>
        <dbReference type="Proteomes" id="UP000282574"/>
    </source>
</evidence>
<name>A0AB37UAR5_9CYAN</name>
<dbReference type="EMBL" id="RSCK01000096">
    <property type="protein sequence ID" value="RUT03702.1"/>
    <property type="molecule type" value="Genomic_DNA"/>
</dbReference>
<feature type="domain" description="Aminoglycoside phosphotransferase" evidence="1">
    <location>
        <begin position="82"/>
        <end position="265"/>
    </location>
</feature>
<reference evidence="2 3" key="1">
    <citation type="journal article" date="2019" name="Genome Biol. Evol.">
        <title>Day and night: Metabolic profiles and evolutionary relationships of six axenic non-marine cyanobacteria.</title>
        <authorList>
            <person name="Will S.E."/>
            <person name="Henke P."/>
            <person name="Boedeker C."/>
            <person name="Huang S."/>
            <person name="Brinkmann H."/>
            <person name="Rohde M."/>
            <person name="Jarek M."/>
            <person name="Friedl T."/>
            <person name="Seufert S."/>
            <person name="Schumacher M."/>
            <person name="Overmann J."/>
            <person name="Neumann-Schaal M."/>
            <person name="Petersen J."/>
        </authorList>
    </citation>
    <scope>NUCLEOTIDE SEQUENCE [LARGE SCALE GENOMIC DNA]</scope>
    <source>
        <strain evidence="2 3">SAG 39.79</strain>
    </source>
</reference>
<keyword evidence="3" id="KW-1185">Reference proteome</keyword>
<dbReference type="AlphaFoldDB" id="A0AB37UAR5"/>
<accession>A0AB37UAR5</accession>
<dbReference type="RefSeq" id="WP_106170244.1">
    <property type="nucleotide sequence ID" value="NZ_JAVKZF010000002.1"/>
</dbReference>
<dbReference type="SUPFAM" id="SSF56112">
    <property type="entry name" value="Protein kinase-like (PK-like)"/>
    <property type="match status" value="1"/>
</dbReference>
<dbReference type="Pfam" id="PF01636">
    <property type="entry name" value="APH"/>
    <property type="match status" value="1"/>
</dbReference>
<proteinExistence type="predicted"/>
<sequence>MSADQIDEMFVPAAVLEQGLSRYWGRSLQIVAIESQPLDSFSTHPIDRLQVTLDDGQQLSVIFKQLQLKCDRHIRHRGKEVRIYERLLVNRDLGTPALYASLYDESNHRYWLFMEDVGEWKLEYCDVEEWCAAFRWLARLHATYYGQAAQLRQLDCLVEHGAVFYRYLADMARQSVQLYQPQAIARFDSLVSRLDELIAELEAQPHTLVHGDMSCQNLIVQPQVGIRPIDWEWAAIGVPAWDVAKLSSGWGTGKPRLLAAYFDEFARHAIAPLDRRAFDRTLAGCDILKILWYLRWWISPCRDIAQVDKLLDKIAERWHWLDKEENYARSPANSSGIAARPSHSS</sequence>